<evidence type="ECO:0000256" key="10">
    <source>
        <dbReference type="ARBA" id="ARBA00023315"/>
    </source>
</evidence>
<feature type="domain" description="Thiolase N-terminal" evidence="11">
    <location>
        <begin position="20"/>
        <end position="277"/>
    </location>
</feature>
<keyword evidence="7" id="KW-0809">Transit peptide</keyword>
<keyword evidence="10 13" id="KW-0012">Acyltransferase</keyword>
<dbReference type="GO" id="GO:0006635">
    <property type="term" value="P:fatty acid beta-oxidation"/>
    <property type="evidence" value="ECO:0007669"/>
    <property type="project" value="TreeGrafter"/>
</dbReference>
<comment type="similarity">
    <text evidence="2">Belongs to the thiolase-like superfamily. Thiolase family.</text>
</comment>
<dbReference type="InterPro" id="IPR020617">
    <property type="entry name" value="Thiolase_C"/>
</dbReference>
<gene>
    <name evidence="13" type="primary">thlA_2</name>
    <name evidence="13" type="ORF">GALL_228400</name>
</gene>
<dbReference type="Pfam" id="PF00108">
    <property type="entry name" value="Thiolase_N"/>
    <property type="match status" value="1"/>
</dbReference>
<dbReference type="InterPro" id="IPR016039">
    <property type="entry name" value="Thiolase-like"/>
</dbReference>
<evidence type="ECO:0000256" key="7">
    <source>
        <dbReference type="ARBA" id="ARBA00022946"/>
    </source>
</evidence>
<dbReference type="SUPFAM" id="SSF53901">
    <property type="entry name" value="Thiolase-like"/>
    <property type="match status" value="2"/>
</dbReference>
<evidence type="ECO:0000256" key="9">
    <source>
        <dbReference type="ARBA" id="ARBA00023128"/>
    </source>
</evidence>
<dbReference type="Pfam" id="PF02803">
    <property type="entry name" value="Thiolase_C"/>
    <property type="match status" value="1"/>
</dbReference>
<evidence type="ECO:0000256" key="5">
    <source>
        <dbReference type="ARBA" id="ARBA00022679"/>
    </source>
</evidence>
<keyword evidence="6" id="KW-0479">Metal-binding</keyword>
<dbReference type="GO" id="GO:0005739">
    <property type="term" value="C:mitochondrion"/>
    <property type="evidence" value="ECO:0007669"/>
    <property type="project" value="UniProtKB-SubCell"/>
</dbReference>
<dbReference type="PANTHER" id="PTHR18919:SF156">
    <property type="entry name" value="ACETYL-COA ACETYLTRANSFERASE, MITOCHONDRIAL"/>
    <property type="match status" value="1"/>
</dbReference>
<accession>A0A1J5RT41</accession>
<comment type="subcellular location">
    <subcellularLocation>
        <location evidence="1">Mitochondrion</location>
    </subcellularLocation>
</comment>
<dbReference type="InterPro" id="IPR020615">
    <property type="entry name" value="Thiolase_acyl_enz_int_AS"/>
</dbReference>
<dbReference type="CDD" id="cd00751">
    <property type="entry name" value="thiolase"/>
    <property type="match status" value="1"/>
</dbReference>
<organism evidence="13">
    <name type="scientific">mine drainage metagenome</name>
    <dbReference type="NCBI Taxonomy" id="410659"/>
    <lineage>
        <taxon>unclassified sequences</taxon>
        <taxon>metagenomes</taxon>
        <taxon>ecological metagenomes</taxon>
    </lineage>
</organism>
<keyword evidence="8" id="KW-0630">Potassium</keyword>
<evidence type="ECO:0000256" key="2">
    <source>
        <dbReference type="ARBA" id="ARBA00010982"/>
    </source>
</evidence>
<dbReference type="PROSITE" id="PS00098">
    <property type="entry name" value="THIOLASE_1"/>
    <property type="match status" value="1"/>
</dbReference>
<comment type="subunit">
    <text evidence="3">Homotetramer.</text>
</comment>
<name>A0A1J5RT41_9ZZZZ</name>
<evidence type="ECO:0000259" key="11">
    <source>
        <dbReference type="Pfam" id="PF00108"/>
    </source>
</evidence>
<dbReference type="EC" id="2.3.1.9" evidence="4"/>
<evidence type="ECO:0000256" key="6">
    <source>
        <dbReference type="ARBA" id="ARBA00022723"/>
    </source>
</evidence>
<dbReference type="AlphaFoldDB" id="A0A1J5RT41"/>
<dbReference type="PANTHER" id="PTHR18919">
    <property type="entry name" value="ACETYL-COA C-ACYLTRANSFERASE"/>
    <property type="match status" value="1"/>
</dbReference>
<dbReference type="InterPro" id="IPR020610">
    <property type="entry name" value="Thiolase_AS"/>
</dbReference>
<dbReference type="Gene3D" id="3.40.47.10">
    <property type="match status" value="1"/>
</dbReference>
<proteinExistence type="inferred from homology"/>
<dbReference type="EMBL" id="MLJW01000172">
    <property type="protein sequence ID" value="OIQ95143.1"/>
    <property type="molecule type" value="Genomic_DNA"/>
</dbReference>
<dbReference type="InterPro" id="IPR020616">
    <property type="entry name" value="Thiolase_N"/>
</dbReference>
<evidence type="ECO:0000256" key="3">
    <source>
        <dbReference type="ARBA" id="ARBA00011881"/>
    </source>
</evidence>
<sequence>MLVEPLSLLNKFMYMNNRTVCIVSAVRTPIGSFGGSLKDFSATQLGAIAIKAAVERAGLTSDKIDEVYMGNVIQANVGQAPARQAARFAGLPDSVICTTVNKVCASGMKAIAQAAQNILLGDADIVVAGGMESMSNVPFYVTNMRWGNKYGDTKLIDGLSRDGLTDVYQNSAMGNFAELCAKECKITREDQDAFAVESYKRSQAAWNDGKFNDEIVPVELVSKKGITVIAKDEEPFNVKFEKIPELKSAFIKDGTVTAANASTMNDGAAALVLMSKEKADALGIKPIAIIKSYADAAQAPEWFTTTPSLAVPKAVAKAGLKMSDIDFVELNEAFSVVGIVNTQKMNLDKAKVNVHGGAVSIGHPLGCSGARIIVTLINVLKQNGGKYGAAGICNGGGGAGAMVIELV</sequence>
<evidence type="ECO:0000259" key="12">
    <source>
        <dbReference type="Pfam" id="PF02803"/>
    </source>
</evidence>
<protein>
    <recommendedName>
        <fullName evidence="4">acetyl-CoA C-acetyltransferase</fullName>
        <ecNumber evidence="4">2.3.1.9</ecNumber>
    </recommendedName>
</protein>
<dbReference type="NCBIfam" id="TIGR01930">
    <property type="entry name" value="AcCoA-C-Actrans"/>
    <property type="match status" value="1"/>
</dbReference>
<reference evidence="13" key="1">
    <citation type="submission" date="2016-10" db="EMBL/GenBank/DDBJ databases">
        <title>Sequence of Gallionella enrichment culture.</title>
        <authorList>
            <person name="Poehlein A."/>
            <person name="Muehling M."/>
            <person name="Daniel R."/>
        </authorList>
    </citation>
    <scope>NUCLEOTIDE SEQUENCE</scope>
</reference>
<feature type="domain" description="Thiolase C-terminal" evidence="12">
    <location>
        <begin position="285"/>
        <end position="405"/>
    </location>
</feature>
<evidence type="ECO:0000256" key="8">
    <source>
        <dbReference type="ARBA" id="ARBA00022958"/>
    </source>
</evidence>
<evidence type="ECO:0000256" key="1">
    <source>
        <dbReference type="ARBA" id="ARBA00004173"/>
    </source>
</evidence>
<dbReference type="GO" id="GO:0003985">
    <property type="term" value="F:acetyl-CoA C-acetyltransferase activity"/>
    <property type="evidence" value="ECO:0007669"/>
    <property type="project" value="UniProtKB-EC"/>
</dbReference>
<dbReference type="GO" id="GO:0046872">
    <property type="term" value="F:metal ion binding"/>
    <property type="evidence" value="ECO:0007669"/>
    <property type="project" value="UniProtKB-KW"/>
</dbReference>
<dbReference type="PROSITE" id="PS00737">
    <property type="entry name" value="THIOLASE_2"/>
    <property type="match status" value="1"/>
</dbReference>
<dbReference type="InterPro" id="IPR020613">
    <property type="entry name" value="Thiolase_CS"/>
</dbReference>
<dbReference type="FunFam" id="3.40.47.10:FF:000007">
    <property type="entry name" value="acetyl-CoA acetyltransferase, mitochondrial"/>
    <property type="match status" value="1"/>
</dbReference>
<dbReference type="InterPro" id="IPR002155">
    <property type="entry name" value="Thiolase"/>
</dbReference>
<evidence type="ECO:0000313" key="13">
    <source>
        <dbReference type="EMBL" id="OIQ95143.1"/>
    </source>
</evidence>
<comment type="caution">
    <text evidence="13">The sequence shown here is derived from an EMBL/GenBank/DDBJ whole genome shotgun (WGS) entry which is preliminary data.</text>
</comment>
<dbReference type="PIRSF" id="PIRSF000429">
    <property type="entry name" value="Ac-CoA_Ac_transf"/>
    <property type="match status" value="1"/>
</dbReference>
<keyword evidence="5 13" id="KW-0808">Transferase</keyword>
<evidence type="ECO:0000256" key="4">
    <source>
        <dbReference type="ARBA" id="ARBA00012705"/>
    </source>
</evidence>
<dbReference type="PROSITE" id="PS00099">
    <property type="entry name" value="THIOLASE_3"/>
    <property type="match status" value="1"/>
</dbReference>
<keyword evidence="9" id="KW-0496">Mitochondrion</keyword>